<gene>
    <name evidence="1" type="ORF">KPC_2886</name>
</gene>
<name>A0A2U3N219_9GAMM</name>
<keyword evidence="2" id="KW-1185">Reference proteome</keyword>
<sequence length="299" mass="33624">MHIVYVSDGKAGHRSQALGLYKALQRQSTDTEHVSFEEVSIEQLPVFSLFLSRFRHASSAIQQEPDYIFGVGSHTQLRVLLLGKVYPKAKTLILMKPNFPFSWFDYVVIPEHDDVQASDHVIITKGALNPIVNKQQHQAGRILIALGGASKRHAWNENKVLDAIQNIVQDNPETEIILTTSRRTPSEFISLLQQQKISSMIQIFPVDETPQGWIFEEMQKAEAVWVTEDSVSMIFEALTAGCKVGVIKTERIKQDRITASIDQIIDSGLVSTDTQLKQLPFSPSFKEADHVAEIILQHP</sequence>
<protein>
    <recommendedName>
        <fullName evidence="3">Nucleoside-diphosphate sugar epimerase</fullName>
    </recommendedName>
</protein>
<proteinExistence type="predicted"/>
<accession>A0A2U3N219</accession>
<dbReference type="InterPro" id="IPR009367">
    <property type="entry name" value="Elm1-like"/>
</dbReference>
<dbReference type="RefSeq" id="WP_121975127.1">
    <property type="nucleotide sequence ID" value="NZ_OOGT01000164.1"/>
</dbReference>
<dbReference type="AlphaFoldDB" id="A0A2U3N219"/>
<evidence type="ECO:0000313" key="2">
    <source>
        <dbReference type="Proteomes" id="UP000245974"/>
    </source>
</evidence>
<dbReference type="InParanoid" id="A0A2U3N219"/>
<dbReference type="SUPFAM" id="SSF53756">
    <property type="entry name" value="UDP-Glycosyltransferase/glycogen phosphorylase"/>
    <property type="match status" value="1"/>
</dbReference>
<evidence type="ECO:0008006" key="3">
    <source>
        <dbReference type="Google" id="ProtNLM"/>
    </source>
</evidence>
<dbReference type="EMBL" id="OOGT01000164">
    <property type="protein sequence ID" value="SPL71708.1"/>
    <property type="molecule type" value="Genomic_DNA"/>
</dbReference>
<dbReference type="OrthoDB" id="1865at2"/>
<reference evidence="2" key="1">
    <citation type="submission" date="2018-03" db="EMBL/GenBank/DDBJ databases">
        <authorList>
            <person name="Blom J."/>
        </authorList>
    </citation>
    <scope>NUCLEOTIDE SEQUENCE [LARGE SCALE GENOMIC DNA]</scope>
    <source>
        <strain evidence="2">KPC-SM-21</strain>
    </source>
</reference>
<organism evidence="1 2">
    <name type="scientific">Acinetobacter stercoris</name>
    <dbReference type="NCBI Taxonomy" id="2126983"/>
    <lineage>
        <taxon>Bacteria</taxon>
        <taxon>Pseudomonadati</taxon>
        <taxon>Pseudomonadota</taxon>
        <taxon>Gammaproteobacteria</taxon>
        <taxon>Moraxellales</taxon>
        <taxon>Moraxellaceae</taxon>
        <taxon>Acinetobacter</taxon>
    </lineage>
</organism>
<dbReference type="Proteomes" id="UP000245974">
    <property type="component" value="Unassembled WGS sequence"/>
</dbReference>
<evidence type="ECO:0000313" key="1">
    <source>
        <dbReference type="EMBL" id="SPL71708.1"/>
    </source>
</evidence>
<dbReference type="Pfam" id="PF06258">
    <property type="entry name" value="Mito_fiss_Elm1"/>
    <property type="match status" value="1"/>
</dbReference>